<sequence length="65" mass="7472">MDCYPCSSRPNEPTRFIIFLLLKGDTRKMSGSYPDHIAPEIGIPTISWVRRSPDHRASRKARLTK</sequence>
<dbReference type="KEGG" id="vg:77936442"/>
<dbReference type="Proteomes" id="UP000321915">
    <property type="component" value="Segment"/>
</dbReference>
<evidence type="ECO:0000313" key="2">
    <source>
        <dbReference type="Proteomes" id="UP000321915"/>
    </source>
</evidence>
<accession>A0A5B8WFK0</accession>
<reference evidence="1 2" key="1">
    <citation type="submission" date="2019-07" db="EMBL/GenBank/DDBJ databases">
        <authorList>
            <person name="Abdullah A."/>
            <person name="Lima G.C."/>
            <person name="Cuneo C.K."/>
            <person name="Ennest D.C."/>
            <person name="Fritz K.J."/>
            <person name="Johnson B.T."/>
            <person name="Larson S.M."/>
            <person name="Lemunyete M.N."/>
            <person name="Murray M.B."/>
            <person name="Osmond D.E."/>
            <person name="Patras K.A."/>
            <person name="Ransibrahmanakul S."/>
            <person name="Simpson K.A."/>
            <person name="Thull B.S."/>
            <person name="Wetzel S."/>
            <person name="Bonilla J.A."/>
            <person name="Klyczek K."/>
            <person name="Garlena R.A."/>
            <person name="Russell D.A."/>
            <person name="Pope W.H."/>
            <person name="Jacobs-Sera D."/>
            <person name="Hatfull G.F."/>
        </authorList>
    </citation>
    <scope>NUCLEOTIDE SEQUENCE [LARGE SCALE GENOMIC DNA]</scope>
</reference>
<dbReference type="GeneID" id="77936442"/>
<name>A0A5B8WFK0_9CAUD</name>
<dbReference type="EMBL" id="MN183282">
    <property type="protein sequence ID" value="QED11570.1"/>
    <property type="molecule type" value="Genomic_DNA"/>
</dbReference>
<keyword evidence="2" id="KW-1185">Reference proteome</keyword>
<proteinExistence type="predicted"/>
<dbReference type="RefSeq" id="YP_010660446.1">
    <property type="nucleotide sequence ID" value="NC_070877.1"/>
</dbReference>
<evidence type="ECO:0000313" key="1">
    <source>
        <dbReference type="EMBL" id="QED11570.1"/>
    </source>
</evidence>
<gene>
    <name evidence="1" type="primary">80</name>
    <name evidence="1" type="ORF">SEA_QUI_80</name>
</gene>
<organism evidence="1 2">
    <name type="scientific">Arthrobacter phage Qui</name>
    <dbReference type="NCBI Taxonomy" id="2603260"/>
    <lineage>
        <taxon>Viruses</taxon>
        <taxon>Duplodnaviria</taxon>
        <taxon>Heunggongvirae</taxon>
        <taxon>Uroviricota</taxon>
        <taxon>Caudoviricetes</taxon>
        <taxon>Quivirus</taxon>
        <taxon>Quivirus qui</taxon>
    </lineage>
</organism>
<protein>
    <submittedName>
        <fullName evidence="1">Uncharacterized protein</fullName>
    </submittedName>
</protein>